<evidence type="ECO:0000313" key="2">
    <source>
        <dbReference type="Proteomes" id="UP000241875"/>
    </source>
</evidence>
<dbReference type="EMBL" id="LT961845">
    <property type="protein sequence ID" value="SOO46800.1"/>
    <property type="molecule type" value="Genomic_DNA"/>
</dbReference>
<proteinExistence type="predicted"/>
<dbReference type="Gene3D" id="3.90.75.10">
    <property type="entry name" value="Homing Intron 3 (I-ppo) Encoded Endonuclease, Chain A"/>
    <property type="match status" value="1"/>
</dbReference>
<dbReference type="GO" id="GO:0004519">
    <property type="term" value="F:endonuclease activity"/>
    <property type="evidence" value="ECO:0007669"/>
    <property type="project" value="InterPro"/>
</dbReference>
<accession>A0A2D0PE96</accession>
<dbReference type="RefSeq" id="YP_009799092.1">
    <property type="nucleotide sequence ID" value="NC_047935.1"/>
</dbReference>
<reference evidence="1" key="1">
    <citation type="submission" date="2017-10" db="EMBL/GenBank/DDBJ databases">
        <authorList>
            <person name="Banno H."/>
            <person name="Chua N.-H."/>
        </authorList>
    </citation>
    <scope>NUCLEOTIDE SEQUENCE [LARGE SCALE GENOMIC DNA]</scope>
</reference>
<protein>
    <submittedName>
        <fullName evidence="1">Phage protein</fullName>
    </submittedName>
</protein>
<evidence type="ECO:0000313" key="1">
    <source>
        <dbReference type="EMBL" id="SOO46800.1"/>
    </source>
</evidence>
<name>A0A2D0PE96_9CAUD</name>
<dbReference type="InterPro" id="IPR044925">
    <property type="entry name" value="His-Me_finger_sf"/>
</dbReference>
<dbReference type="SUPFAM" id="SSF54060">
    <property type="entry name" value="His-Me finger endonucleases"/>
    <property type="match status" value="1"/>
</dbReference>
<organism evidence="1 2">
    <name type="scientific">Yersinia phage fPS-59</name>
    <dbReference type="NCBI Taxonomy" id="2052754"/>
    <lineage>
        <taxon>Viruses</taxon>
        <taxon>Duplodnaviria</taxon>
        <taxon>Heunggongvirae</taxon>
        <taxon>Uroviricota</taxon>
        <taxon>Caudoviricetes</taxon>
        <taxon>Autographivirales</taxon>
        <taxon>Autotranscriptaviridae</taxon>
        <taxon>Studiervirinae</taxon>
        <taxon>Helsettvirus</taxon>
        <taxon>Helsettvirus fPS59</taxon>
    </lineage>
</organism>
<sequence>MKTKGKILKRLKVIPSGCWEWQGAVNSKGYGQVWDGEAKKVLHCHRVMSNAPKGSTVMHSCDNTLCCNPNHLSIGTPKENSLDMVTKKRSHKGFKLSDEDVCHIINSKESGAKLAATYSVSQQTVCDIRKGRTHGRLRG</sequence>
<dbReference type="KEGG" id="vg:54989572"/>
<dbReference type="GeneID" id="54989572"/>
<dbReference type="InterPro" id="IPR044930">
    <property type="entry name" value="Homing_endonuclease_His-Me"/>
</dbReference>
<dbReference type="Proteomes" id="UP000241875">
    <property type="component" value="Segment"/>
</dbReference>
<gene>
    <name evidence="1" type="primary">g012</name>
</gene>
<keyword evidence="2" id="KW-1185">Reference proteome</keyword>